<dbReference type="EMBL" id="JACLAW010000006">
    <property type="protein sequence ID" value="MBC2665780.1"/>
    <property type="molecule type" value="Genomic_DNA"/>
</dbReference>
<evidence type="ECO:0000313" key="3">
    <source>
        <dbReference type="EMBL" id="MBC2665780.1"/>
    </source>
</evidence>
<feature type="chain" id="PRO_5030966935" description="Argininosuccinate lyase" evidence="2">
    <location>
        <begin position="21"/>
        <end position="80"/>
    </location>
</feature>
<evidence type="ECO:0000313" key="4">
    <source>
        <dbReference type="Proteomes" id="UP000566813"/>
    </source>
</evidence>
<comment type="caution">
    <text evidence="3">The sequence shown here is derived from an EMBL/GenBank/DDBJ whole genome shotgun (WGS) entry which is preliminary data.</text>
</comment>
<organism evidence="3 4">
    <name type="scientific">Novosphingobium flavum</name>
    <dbReference type="NCBI Taxonomy" id="1778672"/>
    <lineage>
        <taxon>Bacteria</taxon>
        <taxon>Pseudomonadati</taxon>
        <taxon>Pseudomonadota</taxon>
        <taxon>Alphaproteobacteria</taxon>
        <taxon>Sphingomonadales</taxon>
        <taxon>Sphingomonadaceae</taxon>
        <taxon>Novosphingobium</taxon>
    </lineage>
</organism>
<dbReference type="Proteomes" id="UP000566813">
    <property type="component" value="Unassembled WGS sequence"/>
</dbReference>
<dbReference type="PROSITE" id="PS51257">
    <property type="entry name" value="PROKAR_LIPOPROTEIN"/>
    <property type="match status" value="1"/>
</dbReference>
<accession>A0A7X1FRS2</accession>
<reference evidence="3 4" key="1">
    <citation type="submission" date="2020-08" db="EMBL/GenBank/DDBJ databases">
        <title>The genome sequence of type strain Novosphingobium flavum NBRC 111647.</title>
        <authorList>
            <person name="Liu Y."/>
        </authorList>
    </citation>
    <scope>NUCLEOTIDE SEQUENCE [LARGE SCALE GENOMIC DNA]</scope>
    <source>
        <strain evidence="3 4">NBRC 111647</strain>
    </source>
</reference>
<feature type="compositionally biased region" description="Basic and acidic residues" evidence="1">
    <location>
        <begin position="57"/>
        <end position="72"/>
    </location>
</feature>
<keyword evidence="4" id="KW-1185">Reference proteome</keyword>
<gene>
    <name evidence="3" type="ORF">H7F51_09615</name>
</gene>
<name>A0A7X1FRS2_9SPHN</name>
<evidence type="ECO:0000256" key="2">
    <source>
        <dbReference type="SAM" id="SignalP"/>
    </source>
</evidence>
<evidence type="ECO:0000256" key="1">
    <source>
        <dbReference type="SAM" id="MobiDB-lite"/>
    </source>
</evidence>
<feature type="region of interest" description="Disordered" evidence="1">
    <location>
        <begin position="24"/>
        <end position="80"/>
    </location>
</feature>
<sequence length="80" mass="8745">MYRMAVPLALAALLAGCGQSAELKPRAGQQLPAAPYGRDDRPGANQLLAPRTQDMPQRSDELRSRSEDRQDDPFDLPPQG</sequence>
<evidence type="ECO:0008006" key="5">
    <source>
        <dbReference type="Google" id="ProtNLM"/>
    </source>
</evidence>
<dbReference type="AlphaFoldDB" id="A0A7X1FRS2"/>
<keyword evidence="2" id="KW-0732">Signal</keyword>
<protein>
    <recommendedName>
        <fullName evidence="5">Argininosuccinate lyase</fullName>
    </recommendedName>
</protein>
<proteinExistence type="predicted"/>
<feature type="signal peptide" evidence="2">
    <location>
        <begin position="1"/>
        <end position="20"/>
    </location>
</feature>